<reference evidence="2" key="2">
    <citation type="submission" date="2015-01" db="EMBL/GenBank/DDBJ databases">
        <title>Evolutionary Origins and Diversification of the Mycorrhizal Mutualists.</title>
        <authorList>
            <consortium name="DOE Joint Genome Institute"/>
            <consortium name="Mycorrhizal Genomics Consortium"/>
            <person name="Kohler A."/>
            <person name="Kuo A."/>
            <person name="Nagy L.G."/>
            <person name="Floudas D."/>
            <person name="Copeland A."/>
            <person name="Barry K.W."/>
            <person name="Cichocki N."/>
            <person name="Veneault-Fourrey C."/>
            <person name="LaButti K."/>
            <person name="Lindquist E.A."/>
            <person name="Lipzen A."/>
            <person name="Lundell T."/>
            <person name="Morin E."/>
            <person name="Murat C."/>
            <person name="Riley R."/>
            <person name="Ohm R."/>
            <person name="Sun H."/>
            <person name="Tunlid A."/>
            <person name="Henrissat B."/>
            <person name="Grigoriev I.V."/>
            <person name="Hibbett D.S."/>
            <person name="Martin F."/>
        </authorList>
    </citation>
    <scope>NUCLEOTIDE SEQUENCE [LARGE SCALE GENOMIC DNA]</scope>
    <source>
        <strain evidence="2">MAFF 305830</strain>
    </source>
</reference>
<organism evidence="1 2">
    <name type="scientific">Serendipita vermifera MAFF 305830</name>
    <dbReference type="NCBI Taxonomy" id="933852"/>
    <lineage>
        <taxon>Eukaryota</taxon>
        <taxon>Fungi</taxon>
        <taxon>Dikarya</taxon>
        <taxon>Basidiomycota</taxon>
        <taxon>Agaricomycotina</taxon>
        <taxon>Agaricomycetes</taxon>
        <taxon>Sebacinales</taxon>
        <taxon>Serendipitaceae</taxon>
        <taxon>Serendipita</taxon>
    </lineage>
</organism>
<proteinExistence type="predicted"/>
<evidence type="ECO:0000313" key="1">
    <source>
        <dbReference type="EMBL" id="KIM22082.1"/>
    </source>
</evidence>
<sequence>MSIESPDLTFLVLEYLEISDRAEESGRYQLKFSTPCLKPYVEQTEEELIASPLHRDLRTVKYTYFNYVPNLAAFPHLHILQMGPGLLNGTVLAVLFVDPSLCPEMDSIQTCSSIGLDLHLLEELNQRRARSIRVEVLEWALWEMGLPGAIKAYQCEPHEACSAPPDYHAF</sequence>
<dbReference type="STRING" id="933852.A0A0C2WXL8"/>
<dbReference type="HOGENOM" id="CLU_1571607_0_0_1"/>
<protein>
    <submittedName>
        <fullName evidence="1">Uncharacterized protein</fullName>
    </submittedName>
</protein>
<dbReference type="AlphaFoldDB" id="A0A0C2WXL8"/>
<dbReference type="Proteomes" id="UP000054097">
    <property type="component" value="Unassembled WGS sequence"/>
</dbReference>
<keyword evidence="2" id="KW-1185">Reference proteome</keyword>
<gene>
    <name evidence="1" type="ORF">M408DRAFT_29020</name>
</gene>
<evidence type="ECO:0000313" key="2">
    <source>
        <dbReference type="Proteomes" id="UP000054097"/>
    </source>
</evidence>
<reference evidence="1 2" key="1">
    <citation type="submission" date="2014-04" db="EMBL/GenBank/DDBJ databases">
        <authorList>
            <consortium name="DOE Joint Genome Institute"/>
            <person name="Kuo A."/>
            <person name="Zuccaro A."/>
            <person name="Kohler A."/>
            <person name="Nagy L.G."/>
            <person name="Floudas D."/>
            <person name="Copeland A."/>
            <person name="Barry K.W."/>
            <person name="Cichocki N."/>
            <person name="Veneault-Fourrey C."/>
            <person name="LaButti K."/>
            <person name="Lindquist E.A."/>
            <person name="Lipzen A."/>
            <person name="Lundell T."/>
            <person name="Morin E."/>
            <person name="Murat C."/>
            <person name="Sun H."/>
            <person name="Tunlid A."/>
            <person name="Henrissat B."/>
            <person name="Grigoriev I.V."/>
            <person name="Hibbett D.S."/>
            <person name="Martin F."/>
            <person name="Nordberg H.P."/>
            <person name="Cantor M.N."/>
            <person name="Hua S.X."/>
        </authorList>
    </citation>
    <scope>NUCLEOTIDE SEQUENCE [LARGE SCALE GENOMIC DNA]</scope>
    <source>
        <strain evidence="1 2">MAFF 305830</strain>
    </source>
</reference>
<name>A0A0C2WXL8_SERVB</name>
<accession>A0A0C2WXL8</accession>
<dbReference type="EMBL" id="KN824364">
    <property type="protein sequence ID" value="KIM22082.1"/>
    <property type="molecule type" value="Genomic_DNA"/>
</dbReference>